<keyword evidence="4" id="KW-0808">Transferase</keyword>
<evidence type="ECO:0000256" key="10">
    <source>
        <dbReference type="ARBA" id="ARBA00023136"/>
    </source>
</evidence>
<dbReference type="OrthoDB" id="1668230at2759"/>
<dbReference type="Gene3D" id="3.30.200.20">
    <property type="entry name" value="Phosphorylase Kinase, domain 1"/>
    <property type="match status" value="1"/>
</dbReference>
<keyword evidence="10 18" id="KW-0472">Membrane</keyword>
<feature type="domain" description="Ig-like" evidence="21">
    <location>
        <begin position="205"/>
        <end position="281"/>
    </location>
</feature>
<dbReference type="AlphaFoldDB" id="A0A1X7UR77"/>
<dbReference type="InterPro" id="IPR007110">
    <property type="entry name" value="Ig-like_dom"/>
</dbReference>
<reference evidence="22" key="2">
    <citation type="submission" date="2017-05" db="UniProtKB">
        <authorList>
            <consortium name="EnsemblMetazoa"/>
        </authorList>
    </citation>
    <scope>IDENTIFICATION</scope>
</reference>
<dbReference type="GO" id="GO:0051897">
    <property type="term" value="P:positive regulation of phosphatidylinositol 3-kinase/protein kinase B signal transduction"/>
    <property type="evidence" value="ECO:0007669"/>
    <property type="project" value="TreeGrafter"/>
</dbReference>
<dbReference type="SUPFAM" id="SSF48726">
    <property type="entry name" value="Immunoglobulin"/>
    <property type="match status" value="2"/>
</dbReference>
<evidence type="ECO:0000256" key="17">
    <source>
        <dbReference type="SAM" id="MobiDB-lite"/>
    </source>
</evidence>
<evidence type="ECO:0000313" key="23">
    <source>
        <dbReference type="Proteomes" id="UP000007879"/>
    </source>
</evidence>
<dbReference type="InParanoid" id="A0A1X7UR77"/>
<dbReference type="CDD" id="cd00096">
    <property type="entry name" value="Ig"/>
    <property type="match status" value="1"/>
</dbReference>
<keyword evidence="23" id="KW-1185">Reference proteome</keyword>
<dbReference type="Proteomes" id="UP000007879">
    <property type="component" value="Unassembled WGS sequence"/>
</dbReference>
<dbReference type="PRINTS" id="PR00109">
    <property type="entry name" value="TYRKINASE"/>
</dbReference>
<evidence type="ECO:0000256" key="18">
    <source>
        <dbReference type="SAM" id="Phobius"/>
    </source>
</evidence>
<keyword evidence="13" id="KW-0675">Receptor</keyword>
<dbReference type="InterPro" id="IPR036179">
    <property type="entry name" value="Ig-like_dom_sf"/>
</dbReference>
<dbReference type="EnsemblMetazoa" id="XM_003387008.3">
    <property type="protein sequence ID" value="XP_003387056.1"/>
    <property type="gene ID" value="LOC100640118"/>
</dbReference>
<feature type="domain" description="Ig-like" evidence="21">
    <location>
        <begin position="330"/>
        <end position="424"/>
    </location>
</feature>
<keyword evidence="11" id="KW-0829">Tyrosine-protein kinase</keyword>
<dbReference type="STRING" id="400682.A0A1X7UR77"/>
<dbReference type="GO" id="GO:0005886">
    <property type="term" value="C:plasma membrane"/>
    <property type="evidence" value="ECO:0007669"/>
    <property type="project" value="TreeGrafter"/>
</dbReference>
<dbReference type="Pfam" id="PF13927">
    <property type="entry name" value="Ig_3"/>
    <property type="match status" value="1"/>
</dbReference>
<dbReference type="GO" id="GO:0048468">
    <property type="term" value="P:cell development"/>
    <property type="evidence" value="ECO:0007669"/>
    <property type="project" value="UniProtKB-ARBA"/>
</dbReference>
<feature type="transmembrane region" description="Helical" evidence="18">
    <location>
        <begin position="473"/>
        <end position="498"/>
    </location>
</feature>
<feature type="chain" id="PRO_5010857480" description="receptor protein-tyrosine kinase" evidence="19">
    <location>
        <begin position="19"/>
        <end position="996"/>
    </location>
</feature>
<dbReference type="Gene3D" id="1.10.510.10">
    <property type="entry name" value="Transferase(Phosphotransferase) domain 1"/>
    <property type="match status" value="1"/>
</dbReference>
<protein>
    <recommendedName>
        <fullName evidence="3">receptor protein-tyrosine kinase</fullName>
        <ecNumber evidence="3">2.7.10.1</ecNumber>
    </recommendedName>
</protein>
<feature type="compositionally biased region" description="Polar residues" evidence="17">
    <location>
        <begin position="370"/>
        <end position="386"/>
    </location>
</feature>
<feature type="domain" description="Protein kinase" evidence="20">
    <location>
        <begin position="705"/>
        <end position="993"/>
    </location>
</feature>
<dbReference type="InterPro" id="IPR020635">
    <property type="entry name" value="Tyr_kinase_cat_dom"/>
</dbReference>
<evidence type="ECO:0000256" key="15">
    <source>
        <dbReference type="ARBA" id="ARBA00023319"/>
    </source>
</evidence>
<sequence>MNPVRLLLSAILIQFSLQTKVPPTNYLITPPTSYTGSSFTSDCTLGDARGLTRCPNTTRLTDNVTSEGMAFVTDNFMGWNRSFDLEFNFGTENFFFTRIDIYYYNNPSGGYGLPDIRTSISRTGLEDSYTTVVCTFIDNSEISRSDDNVQVLSLVILTSESSPSLVLLVPYQYLRLQFIFSSSFLATQTFISEIRFFTNTDTSFPAVPIVFMSPNQTLQPHTVQSSLNLSCTVDNNGTFHWTWSGPEVSTGDIKLADTTRTSILMISNVSADDAGNYTCTAFYLAFGDFVGPPNNVFNSIKPDMETTNSVSLTLFINVSAEVYYDEFIVPAGNTVTVQKDTNVTLSCIFTGYLPMDYQINWMDSSNMADGTITNGDDTRNISQSGGSSPGPAVQSNYTILSVEVDDSDSYTCSMDGTRLKETISLIVINSATISSTPVPMTTSSTPSMSLTSTSSAPSSSSSPSPQSGDPLPIIAGAAAAAVLLILIIIVSIVIAVLYCKRRSVSKTMVISDSNNGLYAELSKPEPPPLPSRIADNGGYASIDIPGNGFPLNDIHSPLPPAFTPQHTSPDRPTPAQISLKPTFLQPNPMYASSENLDRHFQPREYLQPTRSLPHIADADEPREMGSQFNIYAKPNLVPPPVPPYRGTPDPDDGIFTDEDINPEALKRQSFNMDSSIYGGYRAIYNDPQPLQRSENELLEVKEKNIRELKDLGMGQFGVVVLAHTVSLSLKQLGMSESNNDPGVSLVVAIKRLRAEADDKMREMFEKEVKFMARLRHENVVRLLGVCLSKNAFIMMEYMENGDLNHYLRNMDLIEDINPLPEGAVSLPVLIYICLQVARGMCYLASLRFIHRDLATRNILVGQDFKVKIADFGMSQNLYSDFYYRIQGRAILPIRWMANECFYGRFSEKTDVWSFGVLMWEIFTLCKLQPFERMTDQEVIDDAIKGSERTLPYQPQACPNEVYSVMLDCWIHEPEERASFQQIYDLLSSIHAYNDFS</sequence>
<dbReference type="InterPro" id="IPR003599">
    <property type="entry name" value="Ig_sub"/>
</dbReference>
<dbReference type="GO" id="GO:0012505">
    <property type="term" value="C:endomembrane system"/>
    <property type="evidence" value="ECO:0007669"/>
    <property type="project" value="UniProtKB-SubCell"/>
</dbReference>
<dbReference type="PANTHER" id="PTHR24416:SF634">
    <property type="entry name" value="DISCOIDIN DOMAIN-CONTAINING RECEPTOR TYROSINE KINASE B"/>
    <property type="match status" value="1"/>
</dbReference>
<keyword evidence="8" id="KW-0067">ATP-binding</keyword>
<keyword evidence="6" id="KW-0547">Nucleotide-binding</keyword>
<dbReference type="Gene3D" id="2.60.40.10">
    <property type="entry name" value="Immunoglobulins"/>
    <property type="match status" value="2"/>
</dbReference>
<dbReference type="SUPFAM" id="SSF56112">
    <property type="entry name" value="Protein kinase-like (PK-like)"/>
    <property type="match status" value="1"/>
</dbReference>
<evidence type="ECO:0000256" key="6">
    <source>
        <dbReference type="ARBA" id="ARBA00022741"/>
    </source>
</evidence>
<evidence type="ECO:0000256" key="5">
    <source>
        <dbReference type="ARBA" id="ARBA00022692"/>
    </source>
</evidence>
<dbReference type="PROSITE" id="PS50011">
    <property type="entry name" value="PROTEIN_KINASE_DOM"/>
    <property type="match status" value="1"/>
</dbReference>
<dbReference type="InterPro" id="IPR000719">
    <property type="entry name" value="Prot_kinase_dom"/>
</dbReference>
<dbReference type="SMART" id="SM00409">
    <property type="entry name" value="IG"/>
    <property type="match status" value="2"/>
</dbReference>
<name>A0A1X7UR77_AMPQE</name>
<evidence type="ECO:0000256" key="13">
    <source>
        <dbReference type="ARBA" id="ARBA00023170"/>
    </source>
</evidence>
<reference evidence="23" key="1">
    <citation type="journal article" date="2010" name="Nature">
        <title>The Amphimedon queenslandica genome and the evolution of animal complexity.</title>
        <authorList>
            <person name="Srivastava M."/>
            <person name="Simakov O."/>
            <person name="Chapman J."/>
            <person name="Fahey B."/>
            <person name="Gauthier M.E."/>
            <person name="Mitros T."/>
            <person name="Richards G.S."/>
            <person name="Conaco C."/>
            <person name="Dacre M."/>
            <person name="Hellsten U."/>
            <person name="Larroux C."/>
            <person name="Putnam N.H."/>
            <person name="Stanke M."/>
            <person name="Adamska M."/>
            <person name="Darling A."/>
            <person name="Degnan S.M."/>
            <person name="Oakley T.H."/>
            <person name="Plachetzki D.C."/>
            <person name="Zhai Y."/>
            <person name="Adamski M."/>
            <person name="Calcino A."/>
            <person name="Cummins S.F."/>
            <person name="Goodstein D.M."/>
            <person name="Harris C."/>
            <person name="Jackson D.J."/>
            <person name="Leys S.P."/>
            <person name="Shu S."/>
            <person name="Woodcroft B.J."/>
            <person name="Vervoort M."/>
            <person name="Kosik K.S."/>
            <person name="Manning G."/>
            <person name="Degnan B.M."/>
            <person name="Rokhsar D.S."/>
        </authorList>
    </citation>
    <scope>NUCLEOTIDE SEQUENCE [LARGE SCALE GENOMIC DNA]</scope>
</reference>
<dbReference type="InterPro" id="IPR001245">
    <property type="entry name" value="Ser-Thr/Tyr_kinase_cat_dom"/>
</dbReference>
<evidence type="ECO:0000256" key="2">
    <source>
        <dbReference type="ARBA" id="ARBA00004308"/>
    </source>
</evidence>
<evidence type="ECO:0000256" key="1">
    <source>
        <dbReference type="ARBA" id="ARBA00004167"/>
    </source>
</evidence>
<comment type="subcellular location">
    <subcellularLocation>
        <location evidence="2">Endomembrane system</location>
    </subcellularLocation>
    <subcellularLocation>
        <location evidence="1">Membrane</location>
        <topology evidence="1">Single-pass membrane protein</topology>
    </subcellularLocation>
</comment>
<dbReference type="PANTHER" id="PTHR24416">
    <property type="entry name" value="TYROSINE-PROTEIN KINASE RECEPTOR"/>
    <property type="match status" value="1"/>
</dbReference>
<evidence type="ECO:0000256" key="19">
    <source>
        <dbReference type="SAM" id="SignalP"/>
    </source>
</evidence>
<dbReference type="GO" id="GO:0038062">
    <property type="term" value="F:protein tyrosine kinase collagen receptor activity"/>
    <property type="evidence" value="ECO:0007669"/>
    <property type="project" value="TreeGrafter"/>
</dbReference>
<evidence type="ECO:0000256" key="12">
    <source>
        <dbReference type="ARBA" id="ARBA00023157"/>
    </source>
</evidence>
<dbReference type="InterPro" id="IPR050122">
    <property type="entry name" value="RTK"/>
</dbReference>
<evidence type="ECO:0000313" key="22">
    <source>
        <dbReference type="EnsemblMetazoa" id="Aqu2.1.30019_001"/>
    </source>
</evidence>
<dbReference type="InterPro" id="IPR011009">
    <property type="entry name" value="Kinase-like_dom_sf"/>
</dbReference>
<dbReference type="EnsemblMetazoa" id="Aqu2.1.30019_001">
    <property type="protein sequence ID" value="Aqu2.1.30019_001"/>
    <property type="gene ID" value="Aqu2.1.30019"/>
</dbReference>
<evidence type="ECO:0000256" key="9">
    <source>
        <dbReference type="ARBA" id="ARBA00022989"/>
    </source>
</evidence>
<dbReference type="InterPro" id="IPR008266">
    <property type="entry name" value="Tyr_kinase_AS"/>
</dbReference>
<dbReference type="PROSITE" id="PS00239">
    <property type="entry name" value="RECEPTOR_TYR_KIN_II"/>
    <property type="match status" value="1"/>
</dbReference>
<dbReference type="eggNOG" id="KOG1094">
    <property type="taxonomic scope" value="Eukaryota"/>
</dbReference>
<evidence type="ECO:0000256" key="11">
    <source>
        <dbReference type="ARBA" id="ARBA00023137"/>
    </source>
</evidence>
<dbReference type="GO" id="GO:0050793">
    <property type="term" value="P:regulation of developmental process"/>
    <property type="evidence" value="ECO:0007669"/>
    <property type="project" value="UniProtKB-ARBA"/>
</dbReference>
<keyword evidence="15" id="KW-0393">Immunoglobulin domain</keyword>
<feature type="region of interest" description="Disordered" evidence="17">
    <location>
        <begin position="437"/>
        <end position="467"/>
    </location>
</feature>
<dbReference type="EC" id="2.7.10.1" evidence="3"/>
<evidence type="ECO:0000256" key="14">
    <source>
        <dbReference type="ARBA" id="ARBA00023180"/>
    </source>
</evidence>
<dbReference type="FunFam" id="1.10.510.10:FF:001512">
    <property type="entry name" value="Receptor tyrosine-protein kinase erbB-2"/>
    <property type="match status" value="1"/>
</dbReference>
<accession>A0A1X7UR77</accession>
<dbReference type="KEGG" id="aqu:100640118"/>
<feature type="region of interest" description="Disordered" evidence="17">
    <location>
        <begin position="370"/>
        <end position="394"/>
    </location>
</feature>
<dbReference type="InterPro" id="IPR002011">
    <property type="entry name" value="Tyr_kinase_rcpt_2_CS"/>
</dbReference>
<evidence type="ECO:0000256" key="8">
    <source>
        <dbReference type="ARBA" id="ARBA00022840"/>
    </source>
</evidence>
<dbReference type="Pfam" id="PF07714">
    <property type="entry name" value="PK_Tyr_Ser-Thr"/>
    <property type="match status" value="1"/>
</dbReference>
<dbReference type="SMART" id="SM00219">
    <property type="entry name" value="TyrKc"/>
    <property type="match status" value="1"/>
</dbReference>
<keyword evidence="19" id="KW-0732">Signal</keyword>
<evidence type="ECO:0000259" key="20">
    <source>
        <dbReference type="PROSITE" id="PS50011"/>
    </source>
</evidence>
<keyword evidence="5 18" id="KW-0812">Transmembrane</keyword>
<feature type="signal peptide" evidence="19">
    <location>
        <begin position="1"/>
        <end position="18"/>
    </location>
</feature>
<comment type="catalytic activity">
    <reaction evidence="16">
        <text>L-tyrosyl-[protein] + ATP = O-phospho-L-tyrosyl-[protein] + ADP + H(+)</text>
        <dbReference type="Rhea" id="RHEA:10596"/>
        <dbReference type="Rhea" id="RHEA-COMP:10136"/>
        <dbReference type="Rhea" id="RHEA-COMP:20101"/>
        <dbReference type="ChEBI" id="CHEBI:15378"/>
        <dbReference type="ChEBI" id="CHEBI:30616"/>
        <dbReference type="ChEBI" id="CHEBI:46858"/>
        <dbReference type="ChEBI" id="CHEBI:61978"/>
        <dbReference type="ChEBI" id="CHEBI:456216"/>
        <dbReference type="EC" id="2.7.10.1"/>
    </reaction>
</comment>
<evidence type="ECO:0000256" key="4">
    <source>
        <dbReference type="ARBA" id="ARBA00022679"/>
    </source>
</evidence>
<keyword evidence="9 18" id="KW-1133">Transmembrane helix</keyword>
<keyword evidence="12" id="KW-1015">Disulfide bond</keyword>
<keyword evidence="14" id="KW-0325">Glycoprotein</keyword>
<evidence type="ECO:0000256" key="3">
    <source>
        <dbReference type="ARBA" id="ARBA00011902"/>
    </source>
</evidence>
<dbReference type="GO" id="GO:0005524">
    <property type="term" value="F:ATP binding"/>
    <property type="evidence" value="ECO:0007669"/>
    <property type="project" value="UniProtKB-KW"/>
</dbReference>
<evidence type="ECO:0000256" key="7">
    <source>
        <dbReference type="ARBA" id="ARBA00022777"/>
    </source>
</evidence>
<gene>
    <name evidence="22" type="primary">100640118</name>
</gene>
<dbReference type="GO" id="GO:0005518">
    <property type="term" value="F:collagen binding"/>
    <property type="evidence" value="ECO:0007669"/>
    <property type="project" value="TreeGrafter"/>
</dbReference>
<dbReference type="PROSITE" id="PS50835">
    <property type="entry name" value="IG_LIKE"/>
    <property type="match status" value="2"/>
</dbReference>
<dbReference type="InterPro" id="IPR013783">
    <property type="entry name" value="Ig-like_fold"/>
</dbReference>
<keyword evidence="7" id="KW-0418">Kinase</keyword>
<evidence type="ECO:0000256" key="16">
    <source>
        <dbReference type="ARBA" id="ARBA00051243"/>
    </source>
</evidence>
<proteinExistence type="predicted"/>
<dbReference type="PROSITE" id="PS00109">
    <property type="entry name" value="PROTEIN_KINASE_TYR"/>
    <property type="match status" value="1"/>
</dbReference>
<dbReference type="GO" id="GO:0043235">
    <property type="term" value="C:receptor complex"/>
    <property type="evidence" value="ECO:0007669"/>
    <property type="project" value="TreeGrafter"/>
</dbReference>
<organism evidence="22">
    <name type="scientific">Amphimedon queenslandica</name>
    <name type="common">Sponge</name>
    <dbReference type="NCBI Taxonomy" id="400682"/>
    <lineage>
        <taxon>Eukaryota</taxon>
        <taxon>Metazoa</taxon>
        <taxon>Porifera</taxon>
        <taxon>Demospongiae</taxon>
        <taxon>Heteroscleromorpha</taxon>
        <taxon>Haplosclerida</taxon>
        <taxon>Niphatidae</taxon>
        <taxon>Amphimedon</taxon>
    </lineage>
</organism>
<evidence type="ECO:0000259" key="21">
    <source>
        <dbReference type="PROSITE" id="PS50835"/>
    </source>
</evidence>